<name>A0A5Q4ZBN7_9BURK</name>
<reference evidence="1 2" key="1">
    <citation type="submission" date="2019-08" db="EMBL/GenBank/DDBJ databases">
        <authorList>
            <person name="Herpell B J."/>
        </authorList>
    </citation>
    <scope>NUCLEOTIDE SEQUENCE [LARGE SCALE GENOMIC DNA]</scope>
    <source>
        <strain evidence="2">Msb3</strain>
    </source>
</reference>
<proteinExistence type="predicted"/>
<dbReference type="Proteomes" id="UP000325811">
    <property type="component" value="Chromosome I"/>
</dbReference>
<sequence length="29" mass="3559">MDMARSREMLRSMERILWLIAVFDNWSNS</sequence>
<evidence type="ECO:0000313" key="1">
    <source>
        <dbReference type="EMBL" id="VVD27705.1"/>
    </source>
</evidence>
<protein>
    <submittedName>
        <fullName evidence="1">Uncharacterized protein</fullName>
    </submittedName>
</protein>
<dbReference type="EMBL" id="LR699553">
    <property type="protein sequence ID" value="VVD27705.1"/>
    <property type="molecule type" value="Genomic_DNA"/>
</dbReference>
<dbReference type="AlphaFoldDB" id="A0A5Q4ZBN7"/>
<organism evidence="1 2">
    <name type="scientific">Paraburkholderia dioscoreae</name>
    <dbReference type="NCBI Taxonomy" id="2604047"/>
    <lineage>
        <taxon>Bacteria</taxon>
        <taxon>Pseudomonadati</taxon>
        <taxon>Pseudomonadota</taxon>
        <taxon>Betaproteobacteria</taxon>
        <taxon>Burkholderiales</taxon>
        <taxon>Burkholderiaceae</taxon>
        <taxon>Paraburkholderia</taxon>
    </lineage>
</organism>
<accession>A0A5Q4ZBN7</accession>
<keyword evidence="2" id="KW-1185">Reference proteome</keyword>
<dbReference type="KEGG" id="pdio:PDMSB3_1243"/>
<gene>
    <name evidence="1" type="ORF">PDMSB3_1243</name>
</gene>
<evidence type="ECO:0000313" key="2">
    <source>
        <dbReference type="Proteomes" id="UP000325811"/>
    </source>
</evidence>